<dbReference type="Proteomes" id="UP001174909">
    <property type="component" value="Unassembled WGS sequence"/>
</dbReference>
<dbReference type="InterPro" id="IPR051092">
    <property type="entry name" value="FYVE_RhoGEF_PH"/>
</dbReference>
<dbReference type="GO" id="GO:0005737">
    <property type="term" value="C:cytoplasm"/>
    <property type="evidence" value="ECO:0007669"/>
    <property type="project" value="TreeGrafter"/>
</dbReference>
<dbReference type="GO" id="GO:0005085">
    <property type="term" value="F:guanyl-nucleotide exchange factor activity"/>
    <property type="evidence" value="ECO:0007669"/>
    <property type="project" value="InterPro"/>
</dbReference>
<protein>
    <submittedName>
        <fullName evidence="2">Guanine exchange factor for Rac 30</fullName>
    </submittedName>
</protein>
<dbReference type="PROSITE" id="PS50010">
    <property type="entry name" value="DH_2"/>
    <property type="match status" value="1"/>
</dbReference>
<dbReference type="Pfam" id="PF00621">
    <property type="entry name" value="RhoGEF"/>
    <property type="match status" value="1"/>
</dbReference>
<dbReference type="GO" id="GO:0035556">
    <property type="term" value="P:intracellular signal transduction"/>
    <property type="evidence" value="ECO:0007669"/>
    <property type="project" value="InterPro"/>
</dbReference>
<dbReference type="Gene3D" id="1.20.900.10">
    <property type="entry name" value="Dbl homology (DH) domain"/>
    <property type="match status" value="1"/>
</dbReference>
<dbReference type="InterPro" id="IPR000219">
    <property type="entry name" value="DH_dom"/>
</dbReference>
<gene>
    <name evidence="2" type="ORF">GBAR_LOCUS12620</name>
</gene>
<evidence type="ECO:0000259" key="1">
    <source>
        <dbReference type="PROSITE" id="PS50010"/>
    </source>
</evidence>
<dbReference type="PANTHER" id="PTHR12673">
    <property type="entry name" value="FACIOGENITAL DYSPLASIA PROTEIN"/>
    <property type="match status" value="1"/>
</dbReference>
<dbReference type="EMBL" id="CASHTH010001875">
    <property type="protein sequence ID" value="CAI8021237.1"/>
    <property type="molecule type" value="Genomic_DNA"/>
</dbReference>
<dbReference type="PANTHER" id="PTHR12673:SF159">
    <property type="entry name" value="LD03170P"/>
    <property type="match status" value="1"/>
</dbReference>
<comment type="caution">
    <text evidence="2">The sequence shown here is derived from an EMBL/GenBank/DDBJ whole genome shotgun (WGS) entry which is preliminary data.</text>
</comment>
<keyword evidence="3" id="KW-1185">Reference proteome</keyword>
<organism evidence="2 3">
    <name type="scientific">Geodia barretti</name>
    <name type="common">Barrett's horny sponge</name>
    <dbReference type="NCBI Taxonomy" id="519541"/>
    <lineage>
        <taxon>Eukaryota</taxon>
        <taxon>Metazoa</taxon>
        <taxon>Porifera</taxon>
        <taxon>Demospongiae</taxon>
        <taxon>Heteroscleromorpha</taxon>
        <taxon>Tetractinellida</taxon>
        <taxon>Astrophorina</taxon>
        <taxon>Geodiidae</taxon>
        <taxon>Geodia</taxon>
    </lineage>
</organism>
<reference evidence="2" key="1">
    <citation type="submission" date="2023-03" db="EMBL/GenBank/DDBJ databases">
        <authorList>
            <person name="Steffen K."/>
            <person name="Cardenas P."/>
        </authorList>
    </citation>
    <scope>NUCLEOTIDE SEQUENCE</scope>
</reference>
<proteinExistence type="predicted"/>
<dbReference type="PROSITE" id="PS00741">
    <property type="entry name" value="DH_1"/>
    <property type="match status" value="1"/>
</dbReference>
<sequence length="85" mass="9548">MHGLTLAAYLITPVQRVPRYILLLKDIIQRTPDDHPDYHNLLTAKAAMGELADYIDAQIRESQTKKTFDSLKNKVVGLAVSCDHS</sequence>
<dbReference type="InterPro" id="IPR035899">
    <property type="entry name" value="DBL_dom_sf"/>
</dbReference>
<dbReference type="AlphaFoldDB" id="A0AA35WP87"/>
<accession>A0AA35WP87</accession>
<dbReference type="SUPFAM" id="SSF48065">
    <property type="entry name" value="DBL homology domain (DH-domain)"/>
    <property type="match status" value="1"/>
</dbReference>
<evidence type="ECO:0000313" key="3">
    <source>
        <dbReference type="Proteomes" id="UP001174909"/>
    </source>
</evidence>
<feature type="domain" description="DH" evidence="1">
    <location>
        <begin position="1"/>
        <end position="58"/>
    </location>
</feature>
<name>A0AA35WP87_GEOBA</name>
<dbReference type="InterPro" id="IPR001331">
    <property type="entry name" value="GDS_CDC24_CS"/>
</dbReference>
<evidence type="ECO:0000313" key="2">
    <source>
        <dbReference type="EMBL" id="CAI8021237.1"/>
    </source>
</evidence>